<feature type="region of interest" description="Disordered" evidence="1">
    <location>
        <begin position="64"/>
        <end position="162"/>
    </location>
</feature>
<evidence type="ECO:0000256" key="1">
    <source>
        <dbReference type="SAM" id="MobiDB-lite"/>
    </source>
</evidence>
<dbReference type="Proteomes" id="UP000324222">
    <property type="component" value="Unassembled WGS sequence"/>
</dbReference>
<dbReference type="AlphaFoldDB" id="A0A5B7DJD0"/>
<reference evidence="2 3" key="1">
    <citation type="submission" date="2019-05" db="EMBL/GenBank/DDBJ databases">
        <title>Another draft genome of Portunus trituberculatus and its Hox gene families provides insights of decapod evolution.</title>
        <authorList>
            <person name="Jeong J.-H."/>
            <person name="Song I."/>
            <person name="Kim S."/>
            <person name="Choi T."/>
            <person name="Kim D."/>
            <person name="Ryu S."/>
            <person name="Kim W."/>
        </authorList>
    </citation>
    <scope>NUCLEOTIDE SEQUENCE [LARGE SCALE GENOMIC DNA]</scope>
    <source>
        <tissue evidence="2">Muscle</tissue>
    </source>
</reference>
<evidence type="ECO:0000313" key="3">
    <source>
        <dbReference type="Proteomes" id="UP000324222"/>
    </source>
</evidence>
<name>A0A5B7DJD0_PORTR</name>
<organism evidence="2 3">
    <name type="scientific">Portunus trituberculatus</name>
    <name type="common">Swimming crab</name>
    <name type="synonym">Neptunus trituberculatus</name>
    <dbReference type="NCBI Taxonomy" id="210409"/>
    <lineage>
        <taxon>Eukaryota</taxon>
        <taxon>Metazoa</taxon>
        <taxon>Ecdysozoa</taxon>
        <taxon>Arthropoda</taxon>
        <taxon>Crustacea</taxon>
        <taxon>Multicrustacea</taxon>
        <taxon>Malacostraca</taxon>
        <taxon>Eumalacostraca</taxon>
        <taxon>Eucarida</taxon>
        <taxon>Decapoda</taxon>
        <taxon>Pleocyemata</taxon>
        <taxon>Brachyura</taxon>
        <taxon>Eubrachyura</taxon>
        <taxon>Portunoidea</taxon>
        <taxon>Portunidae</taxon>
        <taxon>Portuninae</taxon>
        <taxon>Portunus</taxon>
    </lineage>
</organism>
<sequence length="162" mass="17502">MRSTTTIIRSSLPADETNDSRTAHFHTMASTPSLQRCQCHKSSPVAQNPNATEDLTSVRYLEGTRVHQGGGGAREGRRLPQGGDTTATISTVPPGAGDKDSLIKTTKRNKGYLPLSLGRTSGFGQAGEGPQAMNPAKRRIWGRDRKDGEQEAGRAEEEEEKK</sequence>
<feature type="region of interest" description="Disordered" evidence="1">
    <location>
        <begin position="1"/>
        <end position="20"/>
    </location>
</feature>
<dbReference type="EMBL" id="VSRR010000953">
    <property type="protein sequence ID" value="MPC21223.1"/>
    <property type="molecule type" value="Genomic_DNA"/>
</dbReference>
<feature type="compositionally biased region" description="Basic and acidic residues" evidence="1">
    <location>
        <begin position="141"/>
        <end position="162"/>
    </location>
</feature>
<accession>A0A5B7DJD0</accession>
<keyword evidence="3" id="KW-1185">Reference proteome</keyword>
<evidence type="ECO:0000313" key="2">
    <source>
        <dbReference type="EMBL" id="MPC21223.1"/>
    </source>
</evidence>
<protein>
    <submittedName>
        <fullName evidence="2">Uncharacterized protein</fullName>
    </submittedName>
</protein>
<comment type="caution">
    <text evidence="2">The sequence shown here is derived from an EMBL/GenBank/DDBJ whole genome shotgun (WGS) entry which is preliminary data.</text>
</comment>
<gene>
    <name evidence="2" type="ORF">E2C01_014200</name>
</gene>
<proteinExistence type="predicted"/>